<dbReference type="PANTHER" id="PTHR47595:SF1">
    <property type="entry name" value="MYB_SANT-LIKE DNA-BINDING DOMAIN-CONTAINING PROTEIN"/>
    <property type="match status" value="1"/>
</dbReference>
<evidence type="ECO:0000313" key="4">
    <source>
        <dbReference type="Proteomes" id="UP000193498"/>
    </source>
</evidence>
<feature type="compositionally biased region" description="Polar residues" evidence="1">
    <location>
        <begin position="161"/>
        <end position="175"/>
    </location>
</feature>
<evidence type="ECO:0000313" key="3">
    <source>
        <dbReference type="EMBL" id="ORX99741.1"/>
    </source>
</evidence>
<dbReference type="PROSITE" id="PS50090">
    <property type="entry name" value="MYB_LIKE"/>
    <property type="match status" value="1"/>
</dbReference>
<proteinExistence type="predicted"/>
<dbReference type="InterPro" id="IPR044822">
    <property type="entry name" value="Myb_DNA-bind_4"/>
</dbReference>
<feature type="compositionally biased region" description="Basic and acidic residues" evidence="1">
    <location>
        <begin position="179"/>
        <end position="193"/>
    </location>
</feature>
<protein>
    <recommendedName>
        <fullName evidence="2">Myb-like domain-containing protein</fullName>
    </recommendedName>
</protein>
<dbReference type="OrthoDB" id="6493590at2759"/>
<dbReference type="Gene3D" id="1.10.10.60">
    <property type="entry name" value="Homeodomain-like"/>
    <property type="match status" value="1"/>
</dbReference>
<keyword evidence="4" id="KW-1185">Reference proteome</keyword>
<name>A0A1Y1YP10_9FUNG</name>
<organism evidence="3 4">
    <name type="scientific">Basidiobolus meristosporus CBS 931.73</name>
    <dbReference type="NCBI Taxonomy" id="1314790"/>
    <lineage>
        <taxon>Eukaryota</taxon>
        <taxon>Fungi</taxon>
        <taxon>Fungi incertae sedis</taxon>
        <taxon>Zoopagomycota</taxon>
        <taxon>Entomophthoromycotina</taxon>
        <taxon>Basidiobolomycetes</taxon>
        <taxon>Basidiobolales</taxon>
        <taxon>Basidiobolaceae</taxon>
        <taxon>Basidiobolus</taxon>
    </lineage>
</organism>
<dbReference type="AlphaFoldDB" id="A0A1Y1YP10"/>
<evidence type="ECO:0000259" key="2">
    <source>
        <dbReference type="PROSITE" id="PS50090"/>
    </source>
</evidence>
<gene>
    <name evidence="3" type="ORF">K493DRAFT_406147</name>
</gene>
<reference evidence="3 4" key="1">
    <citation type="submission" date="2016-07" db="EMBL/GenBank/DDBJ databases">
        <title>Pervasive Adenine N6-methylation of Active Genes in Fungi.</title>
        <authorList>
            <consortium name="DOE Joint Genome Institute"/>
            <person name="Mondo S.J."/>
            <person name="Dannebaum R.O."/>
            <person name="Kuo R.C."/>
            <person name="Labutti K."/>
            <person name="Haridas S."/>
            <person name="Kuo A."/>
            <person name="Salamov A."/>
            <person name="Ahrendt S.R."/>
            <person name="Lipzen A."/>
            <person name="Sullivan W."/>
            <person name="Andreopoulos W.B."/>
            <person name="Clum A."/>
            <person name="Lindquist E."/>
            <person name="Daum C."/>
            <person name="Ramamoorthy G.K."/>
            <person name="Gryganskyi A."/>
            <person name="Culley D."/>
            <person name="Magnuson J.K."/>
            <person name="James T.Y."/>
            <person name="O'Malley M.A."/>
            <person name="Stajich J.E."/>
            <person name="Spatafora J.W."/>
            <person name="Visel A."/>
            <person name="Grigoriev I.V."/>
        </authorList>
    </citation>
    <scope>NUCLEOTIDE SEQUENCE [LARGE SCALE GENOMIC DNA]</scope>
    <source>
        <strain evidence="3 4">CBS 931.73</strain>
    </source>
</reference>
<comment type="caution">
    <text evidence="3">The sequence shown here is derived from an EMBL/GenBank/DDBJ whole genome shotgun (WGS) entry which is preliminary data.</text>
</comment>
<evidence type="ECO:0000256" key="1">
    <source>
        <dbReference type="SAM" id="MobiDB-lite"/>
    </source>
</evidence>
<dbReference type="InParanoid" id="A0A1Y1YP10"/>
<dbReference type="InterPro" id="IPR001005">
    <property type="entry name" value="SANT/Myb"/>
</dbReference>
<dbReference type="Proteomes" id="UP000193498">
    <property type="component" value="Unassembled WGS sequence"/>
</dbReference>
<feature type="domain" description="Myb-like" evidence="2">
    <location>
        <begin position="190"/>
        <end position="254"/>
    </location>
</feature>
<feature type="compositionally biased region" description="Basic and acidic residues" evidence="1">
    <location>
        <begin position="19"/>
        <end position="28"/>
    </location>
</feature>
<feature type="region of interest" description="Disordered" evidence="1">
    <location>
        <begin position="161"/>
        <end position="193"/>
    </location>
</feature>
<dbReference type="Pfam" id="PF13837">
    <property type="entry name" value="Myb_DNA-bind_4"/>
    <property type="match status" value="1"/>
</dbReference>
<dbReference type="PANTHER" id="PTHR47595">
    <property type="entry name" value="HEAT SHOCK 70 KDA PROTEIN 14"/>
    <property type="match status" value="1"/>
</dbReference>
<feature type="region of interest" description="Disordered" evidence="1">
    <location>
        <begin position="361"/>
        <end position="398"/>
    </location>
</feature>
<feature type="compositionally biased region" description="Polar residues" evidence="1">
    <location>
        <begin position="1"/>
        <end position="13"/>
    </location>
</feature>
<accession>A0A1Y1YP10</accession>
<dbReference type="EMBL" id="MCFE01000093">
    <property type="protein sequence ID" value="ORX99741.1"/>
    <property type="molecule type" value="Genomic_DNA"/>
</dbReference>
<feature type="region of interest" description="Disordered" evidence="1">
    <location>
        <begin position="1"/>
        <end position="41"/>
    </location>
</feature>
<sequence>MSALNGSITSVPETNPALEAHEQPHPTEELQTAVGPTVTDPLPELNIASEFPNDEMTLCEVTEESLKPLQTSFVPEGEESVAEQVIRDTESTQEQVVQSLEQVEDFANLEAMDEETHQLHAEMHALQNEAIQQQESNEVIQTVAQAESIQKMDYSLTPASTIEENSPTHEASTPSYMDKVNKERELSASSKRERSENWQHSETKLLLRLWEKYYNELKKYKRNSTVWDRIAEELQAAGFDRNAAQCKSRVRVLMAKYKACIVDDVEDPEAIESFDYYQDLKKLVSGNFTHIDMPEHKSSSPNPFNIMRTPNGALTLGDDSVIDEDERDHDSVTTQPMKKRKMVDQLYELVTYLVQRDEKRAKEREEDLQIRQQRHEAKLKERAERIQRREERAKAREQEMQRVFTTQLELMKSLVETINRPEI</sequence>